<evidence type="ECO:0000256" key="2">
    <source>
        <dbReference type="ARBA" id="ARBA00008654"/>
    </source>
</evidence>
<dbReference type="GeneID" id="90075264"/>
<dbReference type="InterPro" id="IPR038492">
    <property type="entry name" value="GBBH-like_N_sf"/>
</dbReference>
<dbReference type="AlphaFoldDB" id="A0AAV5QS50"/>
<keyword evidence="5" id="KW-0560">Oxidoreductase</keyword>
<dbReference type="GO" id="GO:0045329">
    <property type="term" value="P:carnitine biosynthetic process"/>
    <property type="evidence" value="ECO:0007669"/>
    <property type="project" value="TreeGrafter"/>
</dbReference>
<comment type="similarity">
    <text evidence="2">Belongs to the gamma-BBH/TMLD family.</text>
</comment>
<sequence>MAQEPSLKINFFNERVISVSFLDVTDTPLVPGVVNFSNVFLRDASTSLDSINPISKQKLFSTGQISRGIRAIQAPQIISVSATDGVSEWAMEVNWSDGNVSIYKESFLKKYSSPETRIHGRYFEENWQLWDNSIITKAENHLFIDFDKYMEDEPSLLQAMKNLNKYGLTFIKNIPKQLDSEGKPKLVNDEWFVESIAQRIGYIRETFYGRLFDVQSKKDAKNIAYTNGYLGLHMDLMYYESPPQLQLLHSITNRVEGGGSFFADSYAAVNEVSETDTQAYTAMTEIPVNFHYDNAGENYWYSRPMVVEDPDQIDPRTDHQLIRHVNYSPPFQAPFDIGITSPLKKIGEFENLSQLDIGYRHSAAASGKRHVFREFHRGLQAFEKFINNESNQYKLKLEEGVCVIFDNRRVLHAREGFNSKDNCQEEIEYERWFKGAYIDTDAYYSKMRVLFRRYGVDKENYLY</sequence>
<gene>
    <name evidence="8" type="ORF">DASC09_046140</name>
</gene>
<evidence type="ECO:0000256" key="4">
    <source>
        <dbReference type="ARBA" id="ARBA00022964"/>
    </source>
</evidence>
<dbReference type="InterPro" id="IPR003819">
    <property type="entry name" value="TauD/TfdA-like"/>
</dbReference>
<keyword evidence="4" id="KW-0223">Dioxygenase</keyword>
<evidence type="ECO:0000313" key="8">
    <source>
        <dbReference type="EMBL" id="GMM37289.1"/>
    </source>
</evidence>
<dbReference type="SUPFAM" id="SSF51197">
    <property type="entry name" value="Clavaminate synthase-like"/>
    <property type="match status" value="1"/>
</dbReference>
<evidence type="ECO:0000256" key="5">
    <source>
        <dbReference type="ARBA" id="ARBA00023002"/>
    </source>
</evidence>
<dbReference type="Gene3D" id="3.30.2020.30">
    <property type="match status" value="1"/>
</dbReference>
<evidence type="ECO:0000313" key="9">
    <source>
        <dbReference type="Proteomes" id="UP001360560"/>
    </source>
</evidence>
<dbReference type="PANTHER" id="PTHR10696">
    <property type="entry name" value="GAMMA-BUTYROBETAINE HYDROXYLASE-RELATED"/>
    <property type="match status" value="1"/>
</dbReference>
<dbReference type="EMBL" id="BTFZ01000011">
    <property type="protein sequence ID" value="GMM37289.1"/>
    <property type="molecule type" value="Genomic_DNA"/>
</dbReference>
<dbReference type="Proteomes" id="UP001360560">
    <property type="component" value="Unassembled WGS sequence"/>
</dbReference>
<comment type="caution">
    <text evidence="8">The sequence shown here is derived from an EMBL/GenBank/DDBJ whole genome shotgun (WGS) entry which is preliminary data.</text>
</comment>
<organism evidence="8 9">
    <name type="scientific">Saccharomycopsis crataegensis</name>
    <dbReference type="NCBI Taxonomy" id="43959"/>
    <lineage>
        <taxon>Eukaryota</taxon>
        <taxon>Fungi</taxon>
        <taxon>Dikarya</taxon>
        <taxon>Ascomycota</taxon>
        <taxon>Saccharomycotina</taxon>
        <taxon>Saccharomycetes</taxon>
        <taxon>Saccharomycopsidaceae</taxon>
        <taxon>Saccharomycopsis</taxon>
    </lineage>
</organism>
<evidence type="ECO:0000259" key="7">
    <source>
        <dbReference type="Pfam" id="PF02668"/>
    </source>
</evidence>
<dbReference type="GO" id="GO:0046872">
    <property type="term" value="F:metal ion binding"/>
    <property type="evidence" value="ECO:0007669"/>
    <property type="project" value="UniProtKB-KW"/>
</dbReference>
<evidence type="ECO:0000256" key="6">
    <source>
        <dbReference type="ARBA" id="ARBA00023004"/>
    </source>
</evidence>
<dbReference type="GO" id="GO:0005739">
    <property type="term" value="C:mitochondrion"/>
    <property type="evidence" value="ECO:0007669"/>
    <property type="project" value="TreeGrafter"/>
</dbReference>
<dbReference type="InterPro" id="IPR050411">
    <property type="entry name" value="AlphaKG_dependent_hydroxylases"/>
</dbReference>
<keyword evidence="3" id="KW-0479">Metal-binding</keyword>
<feature type="domain" description="TauD/TfdA-like" evidence="7">
    <location>
        <begin position="144"/>
        <end position="421"/>
    </location>
</feature>
<dbReference type="Gene3D" id="3.60.130.10">
    <property type="entry name" value="Clavaminate synthase-like"/>
    <property type="match status" value="1"/>
</dbReference>
<accession>A0AAV5QS50</accession>
<proteinExistence type="inferred from homology"/>
<dbReference type="InterPro" id="IPR042098">
    <property type="entry name" value="TauD-like_sf"/>
</dbReference>
<dbReference type="GO" id="GO:0051213">
    <property type="term" value="F:dioxygenase activity"/>
    <property type="evidence" value="ECO:0007669"/>
    <property type="project" value="UniProtKB-KW"/>
</dbReference>
<evidence type="ECO:0000256" key="1">
    <source>
        <dbReference type="ARBA" id="ARBA00001954"/>
    </source>
</evidence>
<dbReference type="Pfam" id="PF02668">
    <property type="entry name" value="TauD"/>
    <property type="match status" value="1"/>
</dbReference>
<dbReference type="PANTHER" id="PTHR10696:SF25">
    <property type="entry name" value="OXIDOREDUCTASE AIM17-RELATED"/>
    <property type="match status" value="1"/>
</dbReference>
<dbReference type="CDD" id="cd00250">
    <property type="entry name" value="CAS_like"/>
    <property type="match status" value="1"/>
</dbReference>
<name>A0AAV5QS50_9ASCO</name>
<reference evidence="8 9" key="1">
    <citation type="journal article" date="2023" name="Elife">
        <title>Identification of key yeast species and microbe-microbe interactions impacting larval growth of Drosophila in the wild.</title>
        <authorList>
            <person name="Mure A."/>
            <person name="Sugiura Y."/>
            <person name="Maeda R."/>
            <person name="Honda K."/>
            <person name="Sakurai N."/>
            <person name="Takahashi Y."/>
            <person name="Watada M."/>
            <person name="Katoh T."/>
            <person name="Gotoh A."/>
            <person name="Gotoh Y."/>
            <person name="Taniguchi I."/>
            <person name="Nakamura K."/>
            <person name="Hayashi T."/>
            <person name="Katayama T."/>
            <person name="Uemura T."/>
            <person name="Hattori Y."/>
        </authorList>
    </citation>
    <scope>NUCLEOTIDE SEQUENCE [LARGE SCALE GENOMIC DNA]</scope>
    <source>
        <strain evidence="8 9">SC-9</strain>
    </source>
</reference>
<keyword evidence="9" id="KW-1185">Reference proteome</keyword>
<dbReference type="RefSeq" id="XP_064854285.1">
    <property type="nucleotide sequence ID" value="XM_064998213.1"/>
</dbReference>
<comment type="cofactor">
    <cofactor evidence="1">
        <name>Fe(2+)</name>
        <dbReference type="ChEBI" id="CHEBI:29033"/>
    </cofactor>
</comment>
<keyword evidence="6" id="KW-0408">Iron</keyword>
<protein>
    <submittedName>
        <fullName evidence="8">Aim17 protein</fullName>
    </submittedName>
</protein>
<evidence type="ECO:0000256" key="3">
    <source>
        <dbReference type="ARBA" id="ARBA00022723"/>
    </source>
</evidence>